<name>A0A7W8QLK3_9ACTN</name>
<reference evidence="2 3" key="1">
    <citation type="submission" date="2020-08" db="EMBL/GenBank/DDBJ databases">
        <title>Sequencing the genomes of 1000 actinobacteria strains.</title>
        <authorList>
            <person name="Klenk H.-P."/>
        </authorList>
    </citation>
    <scope>NUCLEOTIDE SEQUENCE [LARGE SCALE GENOMIC DNA]</scope>
    <source>
        <strain evidence="2 3">DSM 44551</strain>
    </source>
</reference>
<dbReference type="Proteomes" id="UP000572635">
    <property type="component" value="Unassembled WGS sequence"/>
</dbReference>
<dbReference type="AlphaFoldDB" id="A0A7W8QLK3"/>
<evidence type="ECO:0000313" key="2">
    <source>
        <dbReference type="EMBL" id="MBB5432688.1"/>
    </source>
</evidence>
<comment type="caution">
    <text evidence="2">The sequence shown here is derived from an EMBL/GenBank/DDBJ whole genome shotgun (WGS) entry which is preliminary data.</text>
</comment>
<dbReference type="EMBL" id="JACHDB010000001">
    <property type="protein sequence ID" value="MBB5432688.1"/>
    <property type="molecule type" value="Genomic_DNA"/>
</dbReference>
<evidence type="ECO:0000313" key="3">
    <source>
        <dbReference type="Proteomes" id="UP000572635"/>
    </source>
</evidence>
<organism evidence="2 3">
    <name type="scientific">Nocardiopsis composta</name>
    <dbReference type="NCBI Taxonomy" id="157465"/>
    <lineage>
        <taxon>Bacteria</taxon>
        <taxon>Bacillati</taxon>
        <taxon>Actinomycetota</taxon>
        <taxon>Actinomycetes</taxon>
        <taxon>Streptosporangiales</taxon>
        <taxon>Nocardiopsidaceae</taxon>
        <taxon>Nocardiopsis</taxon>
    </lineage>
</organism>
<gene>
    <name evidence="2" type="ORF">HDA36_002772</name>
</gene>
<sequence>MTAPPSPAPAPEGRRTAPPAGAEAVPGTASDRSAPPLPEDLS</sequence>
<feature type="region of interest" description="Disordered" evidence="1">
    <location>
        <begin position="1"/>
        <end position="42"/>
    </location>
</feature>
<protein>
    <submittedName>
        <fullName evidence="2">Uncharacterized protein</fullName>
    </submittedName>
</protein>
<proteinExistence type="predicted"/>
<accession>A0A7W8QLK3</accession>
<keyword evidence="3" id="KW-1185">Reference proteome</keyword>
<evidence type="ECO:0000256" key="1">
    <source>
        <dbReference type="SAM" id="MobiDB-lite"/>
    </source>
</evidence>
<feature type="compositionally biased region" description="Pro residues" evidence="1">
    <location>
        <begin position="1"/>
        <end position="10"/>
    </location>
</feature>